<sequence>MAMEVELSGSSSSFEIVEPVNFYGEAGENSSSFSNIQSRLTYEAVVDLLTNTPDSKCTCWPPSKPKNGDIFIFTYEDEKHHFDFVADGMNWRNQGTRLYSKEGIVVKKRYYQRRIGKDAVDFRKNVFEISSLTRVLIHYFGPRDEDLPEAPHGNRKKHLDKGHVRVMPSVLADIKESKDNVGEIYMKMVAECKVPPQNFKVAMPRNIKQVENRKQYEKKHEGVEKVDVDEISSLLQLNTDLGGFVKYLSFVPCLNIVLINEQVLGDWSEMASSGERCLLSYVTRLRVRDIYISALIALNHQFSNEPGVPLAYLLHQRNSVSAYKLLLREVKDVAPAIDSENIFVVTERTPEVQDAWKEVIQNAPLFTCWESIKKTAFNHLKKLRVTGPERKTYIETLNSLMTSESEEEYMNHYEEFKHIWMHDFSAFYDTQLFDVIKSSIRGNLLLHDVYSEDRGIVAIECEGFNAVLLGLSNWNNPNLDGVTLSLYMLSCYYQKELDRGYKGDGPWRLNPGYEPRTRVLTDDAAMLEGVVDPDQIVQIVQNKVSSQPSV</sequence>
<dbReference type="Proteomes" id="UP000694843">
    <property type="component" value="Unplaced"/>
</dbReference>
<name>A0A8B7NEU1_HYAAZ</name>
<accession>A0A8B7NEU1</accession>
<dbReference type="AlphaFoldDB" id="A0A8B7NEU1"/>
<keyword evidence="1" id="KW-1185">Reference proteome</keyword>
<reference evidence="2" key="1">
    <citation type="submission" date="2025-08" db="UniProtKB">
        <authorList>
            <consortium name="RefSeq"/>
        </authorList>
    </citation>
    <scope>IDENTIFICATION</scope>
    <source>
        <tissue evidence="2">Whole organism</tissue>
    </source>
</reference>
<dbReference type="RefSeq" id="XP_018012133.1">
    <property type="nucleotide sequence ID" value="XM_018156644.2"/>
</dbReference>
<dbReference type="OMA" id="SETEFCK"/>
<dbReference type="KEGG" id="hazt:108669337"/>
<dbReference type="OrthoDB" id="6043737at2759"/>
<protein>
    <submittedName>
        <fullName evidence="2">Uncharacterized protein LOC108669337</fullName>
    </submittedName>
</protein>
<dbReference type="GeneID" id="108669337"/>
<gene>
    <name evidence="2" type="primary">LOC108669337</name>
</gene>
<organism evidence="1 2">
    <name type="scientific">Hyalella azteca</name>
    <name type="common">Amphipod</name>
    <dbReference type="NCBI Taxonomy" id="294128"/>
    <lineage>
        <taxon>Eukaryota</taxon>
        <taxon>Metazoa</taxon>
        <taxon>Ecdysozoa</taxon>
        <taxon>Arthropoda</taxon>
        <taxon>Crustacea</taxon>
        <taxon>Multicrustacea</taxon>
        <taxon>Malacostraca</taxon>
        <taxon>Eumalacostraca</taxon>
        <taxon>Peracarida</taxon>
        <taxon>Amphipoda</taxon>
        <taxon>Senticaudata</taxon>
        <taxon>Talitrida</taxon>
        <taxon>Talitroidea</taxon>
        <taxon>Hyalellidae</taxon>
        <taxon>Hyalella</taxon>
    </lineage>
</organism>
<evidence type="ECO:0000313" key="1">
    <source>
        <dbReference type="Proteomes" id="UP000694843"/>
    </source>
</evidence>
<evidence type="ECO:0000313" key="2">
    <source>
        <dbReference type="RefSeq" id="XP_018012133.1"/>
    </source>
</evidence>
<proteinExistence type="predicted"/>